<feature type="coiled-coil region" evidence="1">
    <location>
        <begin position="58"/>
        <end position="85"/>
    </location>
</feature>
<gene>
    <name evidence="3" type="ORF">L3X38_036902</name>
</gene>
<evidence type="ECO:0000256" key="2">
    <source>
        <dbReference type="SAM" id="MobiDB-lite"/>
    </source>
</evidence>
<evidence type="ECO:0000313" key="4">
    <source>
        <dbReference type="Proteomes" id="UP001054821"/>
    </source>
</evidence>
<feature type="compositionally biased region" description="Basic and acidic residues" evidence="2">
    <location>
        <begin position="148"/>
        <end position="163"/>
    </location>
</feature>
<keyword evidence="1" id="KW-0175">Coiled coil</keyword>
<protein>
    <submittedName>
        <fullName evidence="3">Uncharacterized protein</fullName>
    </submittedName>
</protein>
<evidence type="ECO:0000256" key="1">
    <source>
        <dbReference type="SAM" id="Coils"/>
    </source>
</evidence>
<organism evidence="3 4">
    <name type="scientific">Prunus dulcis</name>
    <name type="common">Almond</name>
    <name type="synonym">Amygdalus dulcis</name>
    <dbReference type="NCBI Taxonomy" id="3755"/>
    <lineage>
        <taxon>Eukaryota</taxon>
        <taxon>Viridiplantae</taxon>
        <taxon>Streptophyta</taxon>
        <taxon>Embryophyta</taxon>
        <taxon>Tracheophyta</taxon>
        <taxon>Spermatophyta</taxon>
        <taxon>Magnoliopsida</taxon>
        <taxon>eudicotyledons</taxon>
        <taxon>Gunneridae</taxon>
        <taxon>Pentapetalae</taxon>
        <taxon>rosids</taxon>
        <taxon>fabids</taxon>
        <taxon>Rosales</taxon>
        <taxon>Rosaceae</taxon>
        <taxon>Amygdaloideae</taxon>
        <taxon>Amygdaleae</taxon>
        <taxon>Prunus</taxon>
    </lineage>
</organism>
<dbReference type="Proteomes" id="UP001054821">
    <property type="component" value="Chromosome 7"/>
</dbReference>
<reference evidence="3 4" key="1">
    <citation type="journal article" date="2022" name="G3 (Bethesda)">
        <title>Whole-genome sequence and methylome profiling of the almond [Prunus dulcis (Mill.) D.A. Webb] cultivar 'Nonpareil'.</title>
        <authorList>
            <person name="D'Amico-Willman K.M."/>
            <person name="Ouma W.Z."/>
            <person name="Meulia T."/>
            <person name="Sideli G.M."/>
            <person name="Gradziel T.M."/>
            <person name="Fresnedo-Ramirez J."/>
        </authorList>
    </citation>
    <scope>NUCLEOTIDE SEQUENCE [LARGE SCALE GENOMIC DNA]</scope>
    <source>
        <strain evidence="3">Clone GOH B32 T37-40</strain>
    </source>
</reference>
<accession>A0AAD4V2C1</accession>
<feature type="region of interest" description="Disordered" evidence="2">
    <location>
        <begin position="143"/>
        <end position="163"/>
    </location>
</feature>
<sequence>MMHMPLITIQDGGITLISTGVTIRIMQNIPACTKTFCSLQTSLDDQLAKLAATTQSFIEGNNQRFQNVEASIKSLEQQFGQLAAQISDREKGKFPSQTVPNPKGHEDCNVVRTLQCGKSYENRENSIENEKLAVEDNAKNFAAAEPTKNAEKHNLADLETVPK</sequence>
<comment type="caution">
    <text evidence="3">The sequence shown here is derived from an EMBL/GenBank/DDBJ whole genome shotgun (WGS) entry which is preliminary data.</text>
</comment>
<keyword evidence="4" id="KW-1185">Reference proteome</keyword>
<name>A0AAD4V2C1_PRUDU</name>
<evidence type="ECO:0000313" key="3">
    <source>
        <dbReference type="EMBL" id="KAI5317195.1"/>
    </source>
</evidence>
<dbReference type="AlphaFoldDB" id="A0AAD4V2C1"/>
<dbReference type="EMBL" id="JAJFAZ020000007">
    <property type="protein sequence ID" value="KAI5317195.1"/>
    <property type="molecule type" value="Genomic_DNA"/>
</dbReference>
<proteinExistence type="predicted"/>